<keyword evidence="1" id="KW-1194">Viral DNA replication</keyword>
<dbReference type="GO" id="GO:0006260">
    <property type="term" value="P:DNA replication"/>
    <property type="evidence" value="ECO:0007669"/>
    <property type="project" value="UniProtKB-KW"/>
</dbReference>
<evidence type="ECO:0000256" key="1">
    <source>
        <dbReference type="HAMAP-Rule" id="MF_04161"/>
    </source>
</evidence>
<dbReference type="InterPro" id="IPR046938">
    <property type="entry name" value="DNA_clamp_sf"/>
</dbReference>
<keyword evidence="1" id="KW-1195">Viral transcription</keyword>
<comment type="subunit">
    <text evidence="1">Homotrimer. Interacts with the viral DNA polymerase; this interaction constitutes the polymerase holoenzyme. Interacts with the sliding-clamp-loader; this interaction allows the sliding-clamp-loader to open the sliding clamp. Interacts with the viral DNA ligase. Part of the replicase complex that includes the DNA polymerase, the polymerase clamp, the clamp loader complex, the single-stranded DNA binding protein, the primase, the helicase and the helicase assembly factor. Interacts with the viral RNA polymerase (RNAP). Part of the transcription activation complex containing host RNAP, the viral RNA polymerase sigma-like factor, the late transcription coactivator, and the sliding clamp.</text>
</comment>
<dbReference type="GO" id="GO:0030337">
    <property type="term" value="F:DNA polymerase processivity factor activity"/>
    <property type="evidence" value="ECO:0007669"/>
    <property type="project" value="UniProtKB-UniRule"/>
</dbReference>
<comment type="similarity">
    <text evidence="1">Belongs to the Tevenvirinae sliding clamp family.</text>
</comment>
<proteinExistence type="inferred from homology"/>
<organism evidence="3">
    <name type="scientific">uncultured Caudovirales phage</name>
    <dbReference type="NCBI Taxonomy" id="2100421"/>
    <lineage>
        <taxon>Viruses</taxon>
        <taxon>Duplodnaviria</taxon>
        <taxon>Heunggongvirae</taxon>
        <taxon>Uroviricota</taxon>
        <taxon>Caudoviricetes</taxon>
        <taxon>Peduoviridae</taxon>
        <taxon>Maltschvirus</taxon>
        <taxon>Maltschvirus maltsch</taxon>
    </lineage>
</organism>
<sequence>MSNLKLDATTINVLKSFSQINPSIIVREGNTLLSPSPTKDILGRATVPASFDKKFSIYSVSRFLNTLSLFNDPSMEIDEKKIKITDGNSRRTVNYTLAEDSVLAIPSVKDPAFPEGEIKFKLKIDEIKEIERALSILGASSISVTNVGGKICIQCNDLKDPNSDLYSMEVGETDKEFRAIFDPTKFSVLSKNLTNEYEVDISSKGFSHFKTENLEYWIVLEASSTFNAA</sequence>
<dbReference type="Gene3D" id="3.70.10.10">
    <property type="match status" value="1"/>
</dbReference>
<dbReference type="EMBL" id="LR797022">
    <property type="protein sequence ID" value="CAB4182119.1"/>
    <property type="molecule type" value="Genomic_DNA"/>
</dbReference>
<evidence type="ECO:0000259" key="2">
    <source>
        <dbReference type="Pfam" id="PF09116"/>
    </source>
</evidence>
<dbReference type="GO" id="GO:0039693">
    <property type="term" value="P:viral DNA genome replication"/>
    <property type="evidence" value="ECO:0007669"/>
    <property type="project" value="UniProtKB-UniRule"/>
</dbReference>
<dbReference type="GO" id="GO:0019083">
    <property type="term" value="P:viral transcription"/>
    <property type="evidence" value="ECO:0007669"/>
    <property type="project" value="UniProtKB-UniRule"/>
</dbReference>
<feature type="domain" description="Sliding clamp C-terminal" evidence="2">
    <location>
        <begin position="120"/>
        <end position="222"/>
    </location>
</feature>
<dbReference type="Pfam" id="PF09116">
    <property type="entry name" value="gp45-slide_C"/>
    <property type="match status" value="1"/>
</dbReference>
<dbReference type="InterPro" id="IPR046389">
    <property type="entry name" value="Sliding_clamp_T4"/>
</dbReference>
<dbReference type="HAMAP" id="MF_04161">
    <property type="entry name" value="Sliding_clamp_T4"/>
    <property type="match status" value="1"/>
</dbReference>
<keyword evidence="1" id="KW-0235">DNA replication</keyword>
<name>A0A6J5QCP8_9CAUD</name>
<reference evidence="3" key="1">
    <citation type="submission" date="2020-05" db="EMBL/GenBank/DDBJ databases">
        <authorList>
            <person name="Chiriac C."/>
            <person name="Salcher M."/>
            <person name="Ghai R."/>
            <person name="Kavagutti S V."/>
        </authorList>
    </citation>
    <scope>NUCLEOTIDE SEQUENCE</scope>
</reference>
<protein>
    <recommendedName>
        <fullName evidence="1">Sliding clamp</fullName>
    </recommendedName>
    <alternativeName>
        <fullName evidence="1">DNA polymerase accessory protein Gp45</fullName>
    </alternativeName>
    <alternativeName>
        <fullName evidence="1">DNA polymerase clamp</fullName>
    </alternativeName>
</protein>
<dbReference type="InterPro" id="IPR015200">
    <property type="entry name" value="Sliding_clamp_C"/>
</dbReference>
<gene>
    <name evidence="3" type="ORF">UFOVP1071_150</name>
</gene>
<dbReference type="SUPFAM" id="SSF55979">
    <property type="entry name" value="DNA clamp"/>
    <property type="match status" value="2"/>
</dbReference>
<comment type="function">
    <text evidence="1">Sliding clamp that encircles the genomic DNA and links the DNA polymerase to the template to control the processivity of DNA synthesis. Responsible for tethering the catalytic subunit of DNA polymerase to DNA during high-speed replication. Interaction with the sliding-clamp-loader opens the sliding clamp so that it can be loaded around the DNA template. During transcription, encircles the DNA and tethers host RNA polymerase (RNAP) to it.</text>
</comment>
<evidence type="ECO:0000313" key="3">
    <source>
        <dbReference type="EMBL" id="CAB4182119.1"/>
    </source>
</evidence>
<accession>A0A6J5QCP8</accession>